<dbReference type="Proteomes" id="UP000095765">
    <property type="component" value="Unassembled WGS sequence"/>
</dbReference>
<dbReference type="OrthoDB" id="9942887at2"/>
<reference evidence="1 2" key="1">
    <citation type="submission" date="2015-09" db="EMBL/GenBank/DDBJ databases">
        <authorList>
            <consortium name="Pathogen Informatics"/>
        </authorList>
    </citation>
    <scope>NUCLEOTIDE SEQUENCE [LARGE SCALE GENOMIC DNA]</scope>
    <source>
        <strain evidence="1 2">2789STDY5834939</strain>
    </source>
</reference>
<protein>
    <submittedName>
        <fullName evidence="1">Uncharacterized protein</fullName>
    </submittedName>
</protein>
<dbReference type="RefSeq" id="WP_055243881.1">
    <property type="nucleotide sequence ID" value="NZ_CABIWA010000001.1"/>
</dbReference>
<gene>
    <name evidence="1" type="ORF">ERS852551_00345</name>
</gene>
<organism evidence="1 2">
    <name type="scientific">Anaerotruncus colihominis</name>
    <dbReference type="NCBI Taxonomy" id="169435"/>
    <lineage>
        <taxon>Bacteria</taxon>
        <taxon>Bacillati</taxon>
        <taxon>Bacillota</taxon>
        <taxon>Clostridia</taxon>
        <taxon>Eubacteriales</taxon>
        <taxon>Oscillospiraceae</taxon>
        <taxon>Anaerotruncus</taxon>
    </lineage>
</organism>
<accession>A0A174M3E3</accession>
<dbReference type="EMBL" id="CZBE01000002">
    <property type="protein sequence ID" value="CUP29636.1"/>
    <property type="molecule type" value="Genomic_DNA"/>
</dbReference>
<sequence length="183" mass="21286">MSQKHMVTEEFIEGMMGEISTAMIPYQQLFSSSYREFMRYYPSFLPKFESHNSYPVVVDAFIDYDELISNYYFAQGFLGAAGGLLGQVVKPAGLKQIPGLADLEQALEQTCRSYINEFPPEEHAEFNSQFARKKRAIEDSWEYYYLAGYEIMFTLLKRAGYELSDKPLKKLYKAMWAHNNILR</sequence>
<name>A0A174M3E3_9FIRM</name>
<evidence type="ECO:0000313" key="1">
    <source>
        <dbReference type="EMBL" id="CUP29636.1"/>
    </source>
</evidence>
<dbReference type="AlphaFoldDB" id="A0A174M3E3"/>
<proteinExistence type="predicted"/>
<evidence type="ECO:0000313" key="2">
    <source>
        <dbReference type="Proteomes" id="UP000095765"/>
    </source>
</evidence>